<protein>
    <submittedName>
        <fullName evidence="2">Jg8759 protein</fullName>
    </submittedName>
</protein>
<dbReference type="AlphaFoldDB" id="A0A8S4S297"/>
<feature type="compositionally biased region" description="Basic and acidic residues" evidence="1">
    <location>
        <begin position="69"/>
        <end position="88"/>
    </location>
</feature>
<proteinExistence type="predicted"/>
<accession>A0A8S4S297</accession>
<reference evidence="2" key="1">
    <citation type="submission" date="2022-03" db="EMBL/GenBank/DDBJ databases">
        <authorList>
            <person name="Lindestad O."/>
        </authorList>
    </citation>
    <scope>NUCLEOTIDE SEQUENCE</scope>
</reference>
<feature type="region of interest" description="Disordered" evidence="1">
    <location>
        <begin position="48"/>
        <end position="120"/>
    </location>
</feature>
<evidence type="ECO:0000256" key="1">
    <source>
        <dbReference type="SAM" id="MobiDB-lite"/>
    </source>
</evidence>
<evidence type="ECO:0000313" key="3">
    <source>
        <dbReference type="Proteomes" id="UP000838756"/>
    </source>
</evidence>
<name>A0A8S4S297_9NEOP</name>
<keyword evidence="3" id="KW-1185">Reference proteome</keyword>
<organism evidence="2 3">
    <name type="scientific">Pararge aegeria aegeria</name>
    <dbReference type="NCBI Taxonomy" id="348720"/>
    <lineage>
        <taxon>Eukaryota</taxon>
        <taxon>Metazoa</taxon>
        <taxon>Ecdysozoa</taxon>
        <taxon>Arthropoda</taxon>
        <taxon>Hexapoda</taxon>
        <taxon>Insecta</taxon>
        <taxon>Pterygota</taxon>
        <taxon>Neoptera</taxon>
        <taxon>Endopterygota</taxon>
        <taxon>Lepidoptera</taxon>
        <taxon>Glossata</taxon>
        <taxon>Ditrysia</taxon>
        <taxon>Papilionoidea</taxon>
        <taxon>Nymphalidae</taxon>
        <taxon>Satyrinae</taxon>
        <taxon>Satyrini</taxon>
        <taxon>Parargina</taxon>
        <taxon>Pararge</taxon>
    </lineage>
</organism>
<sequence length="120" mass="13114">MTGKKADFLNLLASGVGVIFTYSYMKIMENLSEGGRVLVFLAHARSPDSFATQNDPLSAPDQGSGKVGRSMDVEFPRRWNGDRTDKQSVGRSPTRWPDNINKSLGAAGNKRPRIVEFGAP</sequence>
<dbReference type="EMBL" id="CAKXAJ010025764">
    <property type="protein sequence ID" value="CAH2243699.1"/>
    <property type="molecule type" value="Genomic_DNA"/>
</dbReference>
<dbReference type="Proteomes" id="UP000838756">
    <property type="component" value="Unassembled WGS sequence"/>
</dbReference>
<evidence type="ECO:0000313" key="2">
    <source>
        <dbReference type="EMBL" id="CAH2243699.1"/>
    </source>
</evidence>
<gene>
    <name evidence="2" type="primary">jg8759</name>
    <name evidence="2" type="ORF">PAEG_LOCUS19798</name>
</gene>
<comment type="caution">
    <text evidence="2">The sequence shown here is derived from an EMBL/GenBank/DDBJ whole genome shotgun (WGS) entry which is preliminary data.</text>
</comment>